<evidence type="ECO:0000256" key="2">
    <source>
        <dbReference type="SAM" id="SignalP"/>
    </source>
</evidence>
<dbReference type="EMBL" id="CAEY01001577">
    <property type="status" value="NOT_ANNOTATED_CDS"/>
    <property type="molecule type" value="Genomic_DNA"/>
</dbReference>
<keyword evidence="4" id="KW-1185">Reference proteome</keyword>
<feature type="coiled-coil region" evidence="1">
    <location>
        <begin position="37"/>
        <end position="64"/>
    </location>
</feature>
<proteinExistence type="predicted"/>
<reference evidence="3" key="2">
    <citation type="submission" date="2015-06" db="UniProtKB">
        <authorList>
            <consortium name="EnsemblMetazoa"/>
        </authorList>
    </citation>
    <scope>IDENTIFICATION</scope>
</reference>
<accession>T1K4F5</accession>
<protein>
    <submittedName>
        <fullName evidence="3">Uncharacterized protein</fullName>
    </submittedName>
</protein>
<evidence type="ECO:0000313" key="4">
    <source>
        <dbReference type="Proteomes" id="UP000015104"/>
    </source>
</evidence>
<dbReference type="HOGENOM" id="CLU_125653_0_0_1"/>
<feature type="chain" id="PRO_5004591215" evidence="2">
    <location>
        <begin position="19"/>
        <end position="132"/>
    </location>
</feature>
<feature type="signal peptide" evidence="2">
    <location>
        <begin position="1"/>
        <end position="18"/>
    </location>
</feature>
<dbReference type="AlphaFoldDB" id="T1K4F5"/>
<evidence type="ECO:0000313" key="3">
    <source>
        <dbReference type="EnsemblMetazoa" id="tetur05g02420.1"/>
    </source>
</evidence>
<reference evidence="4" key="1">
    <citation type="submission" date="2011-08" db="EMBL/GenBank/DDBJ databases">
        <authorList>
            <person name="Rombauts S."/>
        </authorList>
    </citation>
    <scope>NUCLEOTIDE SEQUENCE</scope>
    <source>
        <strain evidence="4">London</strain>
    </source>
</reference>
<sequence length="132" mass="14969">MRSFTIAILSFVVYTVSGAAIVSQDELTTESAIDNQESSVNNEAEELLKTIDDLLKEINDALANNRPRPPFNLPQPPFGLLHPPSFGPRPFPGFRHFDEDKFGGSRRFGENELFDGRFGNQRFGANRFRHNW</sequence>
<name>T1K4F5_TETUR</name>
<keyword evidence="1" id="KW-0175">Coiled coil</keyword>
<dbReference type="EnsemblMetazoa" id="tetur05g02420.1">
    <property type="protein sequence ID" value="tetur05g02420.1"/>
    <property type="gene ID" value="tetur05g02420"/>
</dbReference>
<evidence type="ECO:0000256" key="1">
    <source>
        <dbReference type="SAM" id="Coils"/>
    </source>
</evidence>
<dbReference type="Proteomes" id="UP000015104">
    <property type="component" value="Unassembled WGS sequence"/>
</dbReference>
<organism evidence="3 4">
    <name type="scientific">Tetranychus urticae</name>
    <name type="common">Two-spotted spider mite</name>
    <dbReference type="NCBI Taxonomy" id="32264"/>
    <lineage>
        <taxon>Eukaryota</taxon>
        <taxon>Metazoa</taxon>
        <taxon>Ecdysozoa</taxon>
        <taxon>Arthropoda</taxon>
        <taxon>Chelicerata</taxon>
        <taxon>Arachnida</taxon>
        <taxon>Acari</taxon>
        <taxon>Acariformes</taxon>
        <taxon>Trombidiformes</taxon>
        <taxon>Prostigmata</taxon>
        <taxon>Eleutherengona</taxon>
        <taxon>Raphignathae</taxon>
        <taxon>Tetranychoidea</taxon>
        <taxon>Tetranychidae</taxon>
        <taxon>Tetranychus</taxon>
    </lineage>
</organism>
<keyword evidence="2" id="KW-0732">Signal</keyword>